<reference evidence="3 4" key="1">
    <citation type="journal article" date="2019" name="Nat. Microbiol.">
        <title>Mediterranean grassland soil C-N compound turnover is dependent on rainfall and depth, and is mediated by genomically divergent microorganisms.</title>
        <authorList>
            <person name="Diamond S."/>
            <person name="Andeer P.F."/>
            <person name="Li Z."/>
            <person name="Crits-Christoph A."/>
            <person name="Burstein D."/>
            <person name="Anantharaman K."/>
            <person name="Lane K.R."/>
            <person name="Thomas B.C."/>
            <person name="Pan C."/>
            <person name="Northen T.R."/>
            <person name="Banfield J.F."/>
        </authorList>
    </citation>
    <scope>NUCLEOTIDE SEQUENCE [LARGE SCALE GENOMIC DNA]</scope>
    <source>
        <strain evidence="3">WS_11</strain>
    </source>
</reference>
<protein>
    <recommendedName>
        <fullName evidence="2">Tyr recombinase domain-containing protein</fullName>
    </recommendedName>
</protein>
<gene>
    <name evidence="3" type="ORF">E6K81_16485</name>
</gene>
<evidence type="ECO:0000256" key="1">
    <source>
        <dbReference type="ARBA" id="ARBA00023172"/>
    </source>
</evidence>
<dbReference type="SUPFAM" id="SSF56349">
    <property type="entry name" value="DNA breaking-rejoining enzymes"/>
    <property type="match status" value="1"/>
</dbReference>
<accession>A0A538TYG3</accession>
<name>A0A538TYG3_UNCEI</name>
<dbReference type="GO" id="GO:0003677">
    <property type="term" value="F:DNA binding"/>
    <property type="evidence" value="ECO:0007669"/>
    <property type="project" value="InterPro"/>
</dbReference>
<dbReference type="Gene3D" id="1.10.443.10">
    <property type="entry name" value="Intergrase catalytic core"/>
    <property type="match status" value="1"/>
</dbReference>
<dbReference type="Pfam" id="PF00589">
    <property type="entry name" value="Phage_integrase"/>
    <property type="match status" value="1"/>
</dbReference>
<dbReference type="InterPro" id="IPR011010">
    <property type="entry name" value="DNA_brk_join_enz"/>
</dbReference>
<evidence type="ECO:0000259" key="2">
    <source>
        <dbReference type="PROSITE" id="PS51898"/>
    </source>
</evidence>
<dbReference type="EMBL" id="VBPB01000380">
    <property type="protein sequence ID" value="TMQ68684.1"/>
    <property type="molecule type" value="Genomic_DNA"/>
</dbReference>
<dbReference type="InterPro" id="IPR002104">
    <property type="entry name" value="Integrase_catalytic"/>
</dbReference>
<comment type="caution">
    <text evidence="3">The sequence shown here is derived from an EMBL/GenBank/DDBJ whole genome shotgun (WGS) entry which is preliminary data.</text>
</comment>
<dbReference type="PROSITE" id="PS51898">
    <property type="entry name" value="TYR_RECOMBINASE"/>
    <property type="match status" value="1"/>
</dbReference>
<feature type="domain" description="Tyr recombinase" evidence="2">
    <location>
        <begin position="1"/>
        <end position="107"/>
    </location>
</feature>
<dbReference type="InterPro" id="IPR013762">
    <property type="entry name" value="Integrase-like_cat_sf"/>
</dbReference>
<dbReference type="Proteomes" id="UP000319771">
    <property type="component" value="Unassembled WGS sequence"/>
</dbReference>
<dbReference type="AlphaFoldDB" id="A0A538TYG3"/>
<evidence type="ECO:0000313" key="3">
    <source>
        <dbReference type="EMBL" id="TMQ68684.1"/>
    </source>
</evidence>
<keyword evidence="1" id="KW-0233">DNA recombination</keyword>
<evidence type="ECO:0000313" key="4">
    <source>
        <dbReference type="Proteomes" id="UP000319771"/>
    </source>
</evidence>
<dbReference type="GO" id="GO:0015074">
    <property type="term" value="P:DNA integration"/>
    <property type="evidence" value="ECO:0007669"/>
    <property type="project" value="InterPro"/>
</dbReference>
<organism evidence="3 4">
    <name type="scientific">Eiseniibacteriota bacterium</name>
    <dbReference type="NCBI Taxonomy" id="2212470"/>
    <lineage>
        <taxon>Bacteria</taxon>
        <taxon>Candidatus Eiseniibacteriota</taxon>
    </lineage>
</organism>
<sequence length="134" mass="14339">MEPRCGRQRCRRCATCGWRRGARPLGPLRSSTTRTTGTARLRRMIKAAGISQGLTPHGLRDTYASHLLSAGVQLTYVSAQLGHADVSVAAHHYARWCGGDEYRPPIPLAAGEVPADLLARLSKTAPSAHVAGEA</sequence>
<proteinExistence type="predicted"/>
<dbReference type="GO" id="GO:0006310">
    <property type="term" value="P:DNA recombination"/>
    <property type="evidence" value="ECO:0007669"/>
    <property type="project" value="UniProtKB-KW"/>
</dbReference>